<keyword evidence="10" id="KW-0067">ATP-binding</keyword>
<feature type="transmembrane region" description="Helical" evidence="14">
    <location>
        <begin position="207"/>
        <end position="230"/>
    </location>
</feature>
<evidence type="ECO:0000259" key="15">
    <source>
        <dbReference type="PROSITE" id="PS50109"/>
    </source>
</evidence>
<dbReference type="InterPro" id="IPR033480">
    <property type="entry name" value="sCache_2"/>
</dbReference>
<feature type="domain" description="Histidine kinase" evidence="15">
    <location>
        <begin position="257"/>
        <end position="450"/>
    </location>
</feature>
<evidence type="ECO:0000256" key="8">
    <source>
        <dbReference type="ARBA" id="ARBA00022741"/>
    </source>
</evidence>
<comment type="subcellular location">
    <subcellularLocation>
        <location evidence="2">Cell membrane</location>
        <topology evidence="2">Multi-pass membrane protein</topology>
    </subcellularLocation>
</comment>
<dbReference type="SMART" id="SM01049">
    <property type="entry name" value="Cache_2"/>
    <property type="match status" value="1"/>
</dbReference>
<evidence type="ECO:0000313" key="17">
    <source>
        <dbReference type="Proteomes" id="UP000714380"/>
    </source>
</evidence>
<evidence type="ECO:0000256" key="5">
    <source>
        <dbReference type="ARBA" id="ARBA00022553"/>
    </source>
</evidence>
<dbReference type="PANTHER" id="PTHR24421:SF10">
    <property type="entry name" value="NITRATE_NITRITE SENSOR PROTEIN NARQ"/>
    <property type="match status" value="1"/>
</dbReference>
<keyword evidence="4" id="KW-1003">Cell membrane</keyword>
<protein>
    <recommendedName>
        <fullName evidence="3">histidine kinase</fullName>
        <ecNumber evidence="3">2.7.13.3</ecNumber>
    </recommendedName>
</protein>
<evidence type="ECO:0000256" key="1">
    <source>
        <dbReference type="ARBA" id="ARBA00000085"/>
    </source>
</evidence>
<dbReference type="EC" id="2.7.13.3" evidence="3"/>
<keyword evidence="7 14" id="KW-0812">Transmembrane</keyword>
<dbReference type="Proteomes" id="UP000714380">
    <property type="component" value="Unassembled WGS sequence"/>
</dbReference>
<dbReference type="Gene3D" id="1.20.5.1930">
    <property type="match status" value="1"/>
</dbReference>
<keyword evidence="17" id="KW-1185">Reference proteome</keyword>
<evidence type="ECO:0000256" key="2">
    <source>
        <dbReference type="ARBA" id="ARBA00004651"/>
    </source>
</evidence>
<evidence type="ECO:0000313" key="16">
    <source>
        <dbReference type="EMBL" id="MCA6065212.1"/>
    </source>
</evidence>
<dbReference type="InterPro" id="IPR050482">
    <property type="entry name" value="Sensor_HK_TwoCompSys"/>
</dbReference>
<evidence type="ECO:0000256" key="13">
    <source>
        <dbReference type="ARBA" id="ARBA00023136"/>
    </source>
</evidence>
<comment type="catalytic activity">
    <reaction evidence="1">
        <text>ATP + protein L-histidine = ADP + protein N-phospho-L-histidine.</text>
        <dbReference type="EC" id="2.7.13.3"/>
    </reaction>
</comment>
<dbReference type="EMBL" id="JAEDAH010000102">
    <property type="protein sequence ID" value="MCA6065212.1"/>
    <property type="molecule type" value="Genomic_DNA"/>
</dbReference>
<evidence type="ECO:0000256" key="6">
    <source>
        <dbReference type="ARBA" id="ARBA00022679"/>
    </source>
</evidence>
<evidence type="ECO:0000256" key="11">
    <source>
        <dbReference type="ARBA" id="ARBA00022989"/>
    </source>
</evidence>
<comment type="caution">
    <text evidence="16">The sequence shown here is derived from an EMBL/GenBank/DDBJ whole genome shotgun (WGS) entry which is preliminary data.</text>
</comment>
<dbReference type="Pfam" id="PF17200">
    <property type="entry name" value="sCache_2"/>
    <property type="match status" value="1"/>
</dbReference>
<keyword evidence="13 14" id="KW-0472">Membrane</keyword>
<dbReference type="PROSITE" id="PS50109">
    <property type="entry name" value="HIS_KIN"/>
    <property type="match status" value="1"/>
</dbReference>
<dbReference type="PANTHER" id="PTHR24421">
    <property type="entry name" value="NITRATE/NITRITE SENSOR PROTEIN NARX-RELATED"/>
    <property type="match status" value="1"/>
</dbReference>
<evidence type="ECO:0000256" key="9">
    <source>
        <dbReference type="ARBA" id="ARBA00022777"/>
    </source>
</evidence>
<dbReference type="InterPro" id="IPR036890">
    <property type="entry name" value="HATPase_C_sf"/>
</dbReference>
<dbReference type="InterPro" id="IPR003594">
    <property type="entry name" value="HATPase_dom"/>
</dbReference>
<evidence type="ECO:0000256" key="3">
    <source>
        <dbReference type="ARBA" id="ARBA00012438"/>
    </source>
</evidence>
<keyword evidence="6" id="KW-0808">Transferase</keyword>
<evidence type="ECO:0000256" key="12">
    <source>
        <dbReference type="ARBA" id="ARBA00023012"/>
    </source>
</evidence>
<keyword evidence="8" id="KW-0547">Nucleotide-binding</keyword>
<dbReference type="InterPro" id="IPR011712">
    <property type="entry name" value="Sig_transdc_His_kin_sub3_dim/P"/>
</dbReference>
<dbReference type="SMART" id="SM00387">
    <property type="entry name" value="HATPase_c"/>
    <property type="match status" value="1"/>
</dbReference>
<dbReference type="Pfam" id="PF07730">
    <property type="entry name" value="HisKA_3"/>
    <property type="match status" value="1"/>
</dbReference>
<reference evidence="16 17" key="1">
    <citation type="submission" date="2020-12" db="EMBL/GenBank/DDBJ databases">
        <title>Novel Thalassolituus-related marine hydrocarbonoclastic bacteria mediated algae-derived hydrocarbons mineralization in twilight zone of the northern South China Sea.</title>
        <authorList>
            <person name="Dong C."/>
        </authorList>
    </citation>
    <scope>NUCLEOTIDE SEQUENCE [LARGE SCALE GENOMIC DNA]</scope>
    <source>
        <strain evidence="16 17">IMCC1826</strain>
    </source>
</reference>
<dbReference type="InterPro" id="IPR005467">
    <property type="entry name" value="His_kinase_dom"/>
</dbReference>
<evidence type="ECO:0000256" key="10">
    <source>
        <dbReference type="ARBA" id="ARBA00022840"/>
    </source>
</evidence>
<accession>A0ABS7ZTY0</accession>
<proteinExistence type="predicted"/>
<evidence type="ECO:0000256" key="7">
    <source>
        <dbReference type="ARBA" id="ARBA00022692"/>
    </source>
</evidence>
<dbReference type="CDD" id="cd16917">
    <property type="entry name" value="HATPase_UhpB-NarQ-NarX-like"/>
    <property type="match status" value="1"/>
</dbReference>
<keyword evidence="9" id="KW-0418">Kinase</keyword>
<keyword evidence="5" id="KW-0597">Phosphoprotein</keyword>
<organism evidence="16 17">
    <name type="scientific">Thalassolituus marinus</name>
    <dbReference type="NCBI Taxonomy" id="671053"/>
    <lineage>
        <taxon>Bacteria</taxon>
        <taxon>Pseudomonadati</taxon>
        <taxon>Pseudomonadota</taxon>
        <taxon>Gammaproteobacteria</taxon>
        <taxon>Oceanospirillales</taxon>
        <taxon>Oceanospirillaceae</taxon>
        <taxon>Thalassolituus</taxon>
    </lineage>
</organism>
<evidence type="ECO:0000256" key="4">
    <source>
        <dbReference type="ARBA" id="ARBA00022475"/>
    </source>
</evidence>
<keyword evidence="11 14" id="KW-1133">Transmembrane helix</keyword>
<dbReference type="CDD" id="cd12912">
    <property type="entry name" value="PDC2_MCP_like"/>
    <property type="match status" value="1"/>
</dbReference>
<dbReference type="Pfam" id="PF02518">
    <property type="entry name" value="HATPase_c"/>
    <property type="match status" value="1"/>
</dbReference>
<dbReference type="Gene3D" id="3.30.450.20">
    <property type="entry name" value="PAS domain"/>
    <property type="match status" value="1"/>
</dbReference>
<dbReference type="Gene3D" id="3.30.565.10">
    <property type="entry name" value="Histidine kinase-like ATPase, C-terminal domain"/>
    <property type="match status" value="1"/>
</dbReference>
<dbReference type="SUPFAM" id="SSF55874">
    <property type="entry name" value="ATPase domain of HSP90 chaperone/DNA topoisomerase II/histidine kinase"/>
    <property type="match status" value="1"/>
</dbReference>
<keyword evidence="12" id="KW-0902">Two-component regulatory system</keyword>
<sequence>MTLTLKTKILLLTILPLVALTATITWVTQRQAQQLAERQVAMLEENIMAQKRQALLDYVSLAMTSISPVLEELEFGLERSRAEYEIKRILSGLTYDQDGYFFAYDQQGNNLVHPVQPNLVGQNLINLQDPDGRYVIQELLKLAARGGGFYQYIWNKPSLSGERHKLSYVVNIPQLGWMMGTGLYVDDIVSQTQDLRNRVDNNVRRTFVAATVLLIVTLVLVVMIVIVINMHATQLADDRLKDLAQRSVAFQVMQRRNFARELHDGINQMLVSAKLRLNLADKKWPADDAHEHLHKATEMLNMSIQEVRRVSHNLRPVMLDDHGLEAALHSLLDELKDNDSIDVKRRIRLPETRLPDAIEMTLYRLVQEAITNIRKHARASQVCLRISHTLHSVLVELEDNGCGFHHEDEQQQGIGLMNMRERVELVGGKFSVRSKRTQGTLISAEFLLNPGATISRENNKI</sequence>
<evidence type="ECO:0000256" key="14">
    <source>
        <dbReference type="SAM" id="Phobius"/>
    </source>
</evidence>
<name>A0ABS7ZTY0_9GAMM</name>
<gene>
    <name evidence="16" type="ORF">I9W95_16570</name>
</gene>